<gene>
    <name evidence="1" type="ORF">I4F81_006652</name>
</gene>
<evidence type="ECO:0000313" key="2">
    <source>
        <dbReference type="Proteomes" id="UP000798662"/>
    </source>
</evidence>
<accession>A0ACC3C2S6</accession>
<protein>
    <submittedName>
        <fullName evidence="1">Uncharacterized protein</fullName>
    </submittedName>
</protein>
<comment type="caution">
    <text evidence="1">The sequence shown here is derived from an EMBL/GenBank/DDBJ whole genome shotgun (WGS) entry which is preliminary data.</text>
</comment>
<dbReference type="EMBL" id="CM020619">
    <property type="protein sequence ID" value="KAK1864102.1"/>
    <property type="molecule type" value="Genomic_DNA"/>
</dbReference>
<evidence type="ECO:0000313" key="1">
    <source>
        <dbReference type="EMBL" id="KAK1864102.1"/>
    </source>
</evidence>
<proteinExistence type="predicted"/>
<reference evidence="1" key="1">
    <citation type="submission" date="2019-11" db="EMBL/GenBank/DDBJ databases">
        <title>Nori genome reveals adaptations in red seaweeds to the harsh intertidal environment.</title>
        <authorList>
            <person name="Wang D."/>
            <person name="Mao Y."/>
        </authorList>
    </citation>
    <scope>NUCLEOTIDE SEQUENCE</scope>
    <source>
        <tissue evidence="1">Gametophyte</tissue>
    </source>
</reference>
<dbReference type="Proteomes" id="UP000798662">
    <property type="component" value="Chromosome 2"/>
</dbReference>
<organism evidence="1 2">
    <name type="scientific">Pyropia yezoensis</name>
    <name type="common">Susabi-nori</name>
    <name type="synonym">Porphyra yezoensis</name>
    <dbReference type="NCBI Taxonomy" id="2788"/>
    <lineage>
        <taxon>Eukaryota</taxon>
        <taxon>Rhodophyta</taxon>
        <taxon>Bangiophyceae</taxon>
        <taxon>Bangiales</taxon>
        <taxon>Bangiaceae</taxon>
        <taxon>Pyropia</taxon>
    </lineage>
</organism>
<name>A0ACC3C2S6_PYRYE</name>
<keyword evidence="2" id="KW-1185">Reference proteome</keyword>
<sequence length="186" mass="19616">MNAPAVHRAPAFVALGGGAFRGAAMVARPAAAAICGAPVLAPVTAAPLVVVDGLPALGGDVTMRCRRNLKLEKRARNRANGRTFKKSKPRFFNRRSAVDTTTDKDTEFLSSIFNVLTFDARSSATTDDRKKGGNKDPGVTQALVAGRGGPHAGWVVDDRFLVHAVSCAQRFPSLARLVVSAEACCQ</sequence>